<name>A0ACB9H9D4_CICIN</name>
<reference evidence="2" key="1">
    <citation type="journal article" date="2022" name="Mol. Ecol. Resour.">
        <title>The genomes of chicory, endive, great burdock and yacon provide insights into Asteraceae palaeo-polyploidization history and plant inulin production.</title>
        <authorList>
            <person name="Fan W."/>
            <person name="Wang S."/>
            <person name="Wang H."/>
            <person name="Wang A."/>
            <person name="Jiang F."/>
            <person name="Liu H."/>
            <person name="Zhao H."/>
            <person name="Xu D."/>
            <person name="Zhang Y."/>
        </authorList>
    </citation>
    <scope>NUCLEOTIDE SEQUENCE [LARGE SCALE GENOMIC DNA]</scope>
    <source>
        <strain evidence="2">cv. Punajuju</strain>
    </source>
</reference>
<comment type="caution">
    <text evidence="1">The sequence shown here is derived from an EMBL/GenBank/DDBJ whole genome shotgun (WGS) entry which is preliminary data.</text>
</comment>
<proteinExistence type="predicted"/>
<protein>
    <submittedName>
        <fullName evidence="1">Uncharacterized protein</fullName>
    </submittedName>
</protein>
<dbReference type="EMBL" id="CM042009">
    <property type="protein sequence ID" value="KAI3791861.1"/>
    <property type="molecule type" value="Genomic_DNA"/>
</dbReference>
<dbReference type="Proteomes" id="UP001055811">
    <property type="component" value="Linkage Group LG01"/>
</dbReference>
<sequence>MVSSSSSNSWILSLKVISAGLMPVAVTMKLVVPMMLNFAFDDLLVIWSVLVSLLKPLYLNVVINRIIITIAASTRFQHTITASRINLSSRLIHQALFRRRI</sequence>
<evidence type="ECO:0000313" key="1">
    <source>
        <dbReference type="EMBL" id="KAI3791861.1"/>
    </source>
</evidence>
<keyword evidence="2" id="KW-1185">Reference proteome</keyword>
<gene>
    <name evidence="1" type="ORF">L2E82_05725</name>
</gene>
<evidence type="ECO:0000313" key="2">
    <source>
        <dbReference type="Proteomes" id="UP001055811"/>
    </source>
</evidence>
<reference evidence="1 2" key="2">
    <citation type="journal article" date="2022" name="Mol. Ecol. Resour.">
        <title>The genomes of chicory, endive, great burdock and yacon provide insights into Asteraceae paleo-polyploidization history and plant inulin production.</title>
        <authorList>
            <person name="Fan W."/>
            <person name="Wang S."/>
            <person name="Wang H."/>
            <person name="Wang A."/>
            <person name="Jiang F."/>
            <person name="Liu H."/>
            <person name="Zhao H."/>
            <person name="Xu D."/>
            <person name="Zhang Y."/>
        </authorList>
    </citation>
    <scope>NUCLEOTIDE SEQUENCE [LARGE SCALE GENOMIC DNA]</scope>
    <source>
        <strain evidence="2">cv. Punajuju</strain>
        <tissue evidence="1">Leaves</tissue>
    </source>
</reference>
<accession>A0ACB9H9D4</accession>
<organism evidence="1 2">
    <name type="scientific">Cichorium intybus</name>
    <name type="common">Chicory</name>
    <dbReference type="NCBI Taxonomy" id="13427"/>
    <lineage>
        <taxon>Eukaryota</taxon>
        <taxon>Viridiplantae</taxon>
        <taxon>Streptophyta</taxon>
        <taxon>Embryophyta</taxon>
        <taxon>Tracheophyta</taxon>
        <taxon>Spermatophyta</taxon>
        <taxon>Magnoliopsida</taxon>
        <taxon>eudicotyledons</taxon>
        <taxon>Gunneridae</taxon>
        <taxon>Pentapetalae</taxon>
        <taxon>asterids</taxon>
        <taxon>campanulids</taxon>
        <taxon>Asterales</taxon>
        <taxon>Asteraceae</taxon>
        <taxon>Cichorioideae</taxon>
        <taxon>Cichorieae</taxon>
        <taxon>Cichoriinae</taxon>
        <taxon>Cichorium</taxon>
    </lineage>
</organism>